<sequence length="153" mass="16253">MDGDPISSPYESKSDESLLESVEAQRLAAAIARWQRAMSALLGVAAVVILGGLLVLMIASGEDAMESLTSLLCTGVMLLLCYVLPAVLLWRAADSAAEYSRGGGLSELLGFTHRQAVFWRSMGYLVLIGSGLWLLLLVVAMLGVAFIGSQNSF</sequence>
<accession>A0A5B9QV12</accession>
<feature type="transmembrane region" description="Helical" evidence="1">
    <location>
        <begin position="124"/>
        <end position="147"/>
    </location>
</feature>
<feature type="transmembrane region" description="Helical" evidence="1">
    <location>
        <begin position="40"/>
        <end position="61"/>
    </location>
</feature>
<keyword evidence="1" id="KW-0812">Transmembrane</keyword>
<keyword evidence="1" id="KW-1133">Transmembrane helix</keyword>
<dbReference type="Proteomes" id="UP000325286">
    <property type="component" value="Chromosome"/>
</dbReference>
<evidence type="ECO:0000313" key="3">
    <source>
        <dbReference type="Proteomes" id="UP000325286"/>
    </source>
</evidence>
<proteinExistence type="predicted"/>
<protein>
    <submittedName>
        <fullName evidence="2">Uncharacterized protein</fullName>
    </submittedName>
</protein>
<evidence type="ECO:0000256" key="1">
    <source>
        <dbReference type="SAM" id="Phobius"/>
    </source>
</evidence>
<dbReference type="RefSeq" id="WP_068130178.1">
    <property type="nucleotide sequence ID" value="NZ_CP042914.1"/>
</dbReference>
<gene>
    <name evidence="2" type="ORF">UC8_38180</name>
</gene>
<keyword evidence="1" id="KW-0472">Membrane</keyword>
<keyword evidence="3" id="KW-1185">Reference proteome</keyword>
<reference evidence="2 3" key="1">
    <citation type="submission" date="2019-08" db="EMBL/GenBank/DDBJ databases">
        <title>Deep-cultivation of Planctomycetes and their phenomic and genomic characterization uncovers novel biology.</title>
        <authorList>
            <person name="Wiegand S."/>
            <person name="Jogler M."/>
            <person name="Boedeker C."/>
            <person name="Pinto D."/>
            <person name="Vollmers J."/>
            <person name="Rivas-Marin E."/>
            <person name="Kohn T."/>
            <person name="Peeters S.H."/>
            <person name="Heuer A."/>
            <person name="Rast P."/>
            <person name="Oberbeckmann S."/>
            <person name="Bunk B."/>
            <person name="Jeske O."/>
            <person name="Meyerdierks A."/>
            <person name="Storesund J.E."/>
            <person name="Kallscheuer N."/>
            <person name="Luecker S."/>
            <person name="Lage O.M."/>
            <person name="Pohl T."/>
            <person name="Merkel B.J."/>
            <person name="Hornburger P."/>
            <person name="Mueller R.-W."/>
            <person name="Bruemmer F."/>
            <person name="Labrenz M."/>
            <person name="Spormann A.M."/>
            <person name="Op den Camp H."/>
            <person name="Overmann J."/>
            <person name="Amann R."/>
            <person name="Jetten M.S.M."/>
            <person name="Mascher T."/>
            <person name="Medema M.H."/>
            <person name="Devos D.P."/>
            <person name="Kaster A.-K."/>
            <person name="Ovreas L."/>
            <person name="Rohde M."/>
            <person name="Galperin M.Y."/>
            <person name="Jogler C."/>
        </authorList>
    </citation>
    <scope>NUCLEOTIDE SEQUENCE [LARGE SCALE GENOMIC DNA]</scope>
    <source>
        <strain evidence="2 3">UC8</strain>
    </source>
</reference>
<dbReference type="EMBL" id="CP042914">
    <property type="protein sequence ID" value="QEG41792.1"/>
    <property type="molecule type" value="Genomic_DNA"/>
</dbReference>
<dbReference type="AlphaFoldDB" id="A0A5B9QV12"/>
<dbReference type="KEGG" id="rul:UC8_38180"/>
<feature type="transmembrane region" description="Helical" evidence="1">
    <location>
        <begin position="67"/>
        <end position="90"/>
    </location>
</feature>
<evidence type="ECO:0000313" key="2">
    <source>
        <dbReference type="EMBL" id="QEG41792.1"/>
    </source>
</evidence>
<organism evidence="2 3">
    <name type="scientific">Roseimaritima ulvae</name>
    <dbReference type="NCBI Taxonomy" id="980254"/>
    <lineage>
        <taxon>Bacteria</taxon>
        <taxon>Pseudomonadati</taxon>
        <taxon>Planctomycetota</taxon>
        <taxon>Planctomycetia</taxon>
        <taxon>Pirellulales</taxon>
        <taxon>Pirellulaceae</taxon>
        <taxon>Roseimaritima</taxon>
    </lineage>
</organism>
<name>A0A5B9QV12_9BACT</name>